<evidence type="ECO:0000313" key="5">
    <source>
        <dbReference type="EMBL" id="PJZ24738.1"/>
    </source>
</evidence>
<evidence type="ECO:0000256" key="2">
    <source>
        <dbReference type="SAM" id="Coils"/>
    </source>
</evidence>
<sequence>MSFRQKIFLILGASQLLLVLILAITFIQMIDQVKNEPQDKRALDRSLEFRKELKHKEEVIRLLLKEIERNQKTLSILENGLGNRGILQGNLDYIKGIMTQYGLSIFEIHDKTGHVYFRFHRPADYGDDKSGQKIVQEALQGRIASTLEIGHSGLGLRVTAPLKNGGIMMVGQVVDDKFIQTITGSEDVHLAIYEKEKLISFSDSTISKYLGDRKPKDLSGISRFTLEGRHYYLTQVPYENQGLSNLKLDFVLLIDETELYESTRNLWLYCGLIALAVFGGILFASYRFSRDIIDAVKALNFAMQNPNEDESKIVDLNRSDELGEMAEVFIEMKKDLLDHQMFLEKKVEEKTKELQETLDDLRALKEKQDGDYYLTSLLLRPLATTKYESPNTKISGILRQKKTFVFRKREADIGGDLVSISEITLYGKKYLSIMNSDAMGKSIQGAGGALVMGTVFKAIVTRTQLSRSNQKKTPEKWLKDCYTELQNVFVTFDGTMLVSALLCLLDEETGALYSINAEHPNMVLYRDAKAGFLDSDFPIRKLGFSENTTEPLVRVDKLEAGDKIFLGSDGRDDILLYDPNSPDPVMNEDEFLFLRFVELSGGNLEDLERLINAAGEISDDLSLLSIGYKEAEVSSSRAKMISEEYNKLLQIGIKEYKKGNTEKTKEVFAQALEIDDSDPALYKQMARICINAKEFDEGAKYTEAYLSKIPFDNEYIFYLSYCLRKTKDYWKSLEFAEKLRSREPENIRNLKHLVALYRLTGNRMKFRATMSVLKLILADSGPKTNNSSEPALV</sequence>
<evidence type="ECO:0000259" key="3">
    <source>
        <dbReference type="Pfam" id="PF07228"/>
    </source>
</evidence>
<dbReference type="Pfam" id="PF14827">
    <property type="entry name" value="dCache_3"/>
    <property type="match status" value="1"/>
</dbReference>
<dbReference type="AlphaFoldDB" id="A0A2M9XAL8"/>
<proteinExistence type="predicted"/>
<dbReference type="PANTHER" id="PTHR43156">
    <property type="entry name" value="STAGE II SPORULATION PROTEIN E-RELATED"/>
    <property type="match status" value="1"/>
</dbReference>
<dbReference type="Gene3D" id="1.25.40.10">
    <property type="entry name" value="Tetratricopeptide repeat domain"/>
    <property type="match status" value="1"/>
</dbReference>
<dbReference type="Proteomes" id="UP000232196">
    <property type="component" value="Unassembled WGS sequence"/>
</dbReference>
<dbReference type="InterPro" id="IPR036457">
    <property type="entry name" value="PPM-type-like_dom_sf"/>
</dbReference>
<feature type="domain" description="Double Cache" evidence="4">
    <location>
        <begin position="43"/>
        <end position="199"/>
    </location>
</feature>
<dbReference type="Gene3D" id="3.30.450.20">
    <property type="entry name" value="PAS domain"/>
    <property type="match status" value="1"/>
</dbReference>
<accession>A0A2M9XAL8</accession>
<dbReference type="Pfam" id="PF07228">
    <property type="entry name" value="SpoIIE"/>
    <property type="match status" value="1"/>
</dbReference>
<dbReference type="PANTHER" id="PTHR43156:SF2">
    <property type="entry name" value="STAGE II SPORULATION PROTEIN E"/>
    <property type="match status" value="1"/>
</dbReference>
<dbReference type="SUPFAM" id="SSF103190">
    <property type="entry name" value="Sensory domain-like"/>
    <property type="match status" value="1"/>
</dbReference>
<feature type="domain" description="PPM-type phosphatase" evidence="3">
    <location>
        <begin position="429"/>
        <end position="626"/>
    </location>
</feature>
<name>A0A2M9XAL8_9LEPT</name>
<dbReference type="SUPFAM" id="SSF48452">
    <property type="entry name" value="TPR-like"/>
    <property type="match status" value="1"/>
</dbReference>
<evidence type="ECO:0000259" key="4">
    <source>
        <dbReference type="Pfam" id="PF14827"/>
    </source>
</evidence>
<dbReference type="OrthoDB" id="337595at2"/>
<dbReference type="InterPro" id="IPR001932">
    <property type="entry name" value="PPM-type_phosphatase-like_dom"/>
</dbReference>
<dbReference type="InterPro" id="IPR029151">
    <property type="entry name" value="Sensor-like_sf"/>
</dbReference>
<keyword evidence="1" id="KW-0378">Hydrolase</keyword>
<evidence type="ECO:0000256" key="1">
    <source>
        <dbReference type="ARBA" id="ARBA00022801"/>
    </source>
</evidence>
<organism evidence="5 6">
    <name type="scientific">Leptospira hartskeerlii</name>
    <dbReference type="NCBI Taxonomy" id="2023177"/>
    <lineage>
        <taxon>Bacteria</taxon>
        <taxon>Pseudomonadati</taxon>
        <taxon>Spirochaetota</taxon>
        <taxon>Spirochaetia</taxon>
        <taxon>Leptospirales</taxon>
        <taxon>Leptospiraceae</taxon>
        <taxon>Leptospira</taxon>
    </lineage>
</organism>
<dbReference type="Gene3D" id="3.60.40.10">
    <property type="entry name" value="PPM-type phosphatase domain"/>
    <property type="match status" value="1"/>
</dbReference>
<dbReference type="RefSeq" id="WP_100707434.1">
    <property type="nucleotide sequence ID" value="NZ_NPDL01000006.1"/>
</dbReference>
<dbReference type="EMBL" id="NPDN01000007">
    <property type="protein sequence ID" value="PJZ24738.1"/>
    <property type="molecule type" value="Genomic_DNA"/>
</dbReference>
<dbReference type="GO" id="GO:0016791">
    <property type="term" value="F:phosphatase activity"/>
    <property type="evidence" value="ECO:0007669"/>
    <property type="project" value="TreeGrafter"/>
</dbReference>
<keyword evidence="6" id="KW-1185">Reference proteome</keyword>
<dbReference type="InterPro" id="IPR011990">
    <property type="entry name" value="TPR-like_helical_dom_sf"/>
</dbReference>
<comment type="caution">
    <text evidence="5">The sequence shown here is derived from an EMBL/GenBank/DDBJ whole genome shotgun (WGS) entry which is preliminary data.</text>
</comment>
<evidence type="ECO:0000313" key="6">
    <source>
        <dbReference type="Proteomes" id="UP000232196"/>
    </source>
</evidence>
<keyword evidence="2" id="KW-0175">Coiled coil</keyword>
<feature type="coiled-coil region" evidence="2">
    <location>
        <begin position="340"/>
        <end position="371"/>
    </location>
</feature>
<protein>
    <submittedName>
        <fullName evidence="5">Stage II sporulation protein E</fullName>
    </submittedName>
</protein>
<dbReference type="InterPro" id="IPR029150">
    <property type="entry name" value="dCache_3"/>
</dbReference>
<reference evidence="5 6" key="1">
    <citation type="submission" date="2017-07" db="EMBL/GenBank/DDBJ databases">
        <title>Leptospira spp. isolated from tropical soils.</title>
        <authorList>
            <person name="Thibeaux R."/>
            <person name="Iraola G."/>
            <person name="Ferres I."/>
            <person name="Bierque E."/>
            <person name="Girault D."/>
            <person name="Soupe-Gilbert M.-E."/>
            <person name="Picardeau M."/>
            <person name="Goarant C."/>
        </authorList>
    </citation>
    <scope>NUCLEOTIDE SEQUENCE [LARGE SCALE GENOMIC DNA]</scope>
    <source>
        <strain evidence="5 6">MCA1-C-A1</strain>
    </source>
</reference>
<gene>
    <name evidence="5" type="ORF">CH357_14220</name>
</gene>
<dbReference type="Gene3D" id="6.10.340.10">
    <property type="match status" value="1"/>
</dbReference>
<dbReference type="InterPro" id="IPR052016">
    <property type="entry name" value="Bact_Sigma-Reg"/>
</dbReference>